<dbReference type="InterPro" id="IPR005531">
    <property type="entry name" value="Asp23"/>
</dbReference>
<reference evidence="4 5" key="1">
    <citation type="submission" date="2014-06" db="EMBL/GenBank/DDBJ databases">
        <title>Draft genome sequence of the putrescine producing strain Lactococcus lactis subsp cremoris GE214.</title>
        <authorList>
            <person name="Ladero V."/>
            <person name="Linares D.M."/>
            <person name="del Rio B."/>
            <person name="Mayo B."/>
            <person name="Martin M.C."/>
            <person name="Fernandez M."/>
            <person name="Alvarez M.A."/>
        </authorList>
    </citation>
    <scope>NUCLEOTIDE SEQUENCE [LARGE SCALE GENOMIC DNA]</scope>
    <source>
        <strain evidence="4 5">GE214</strain>
    </source>
</reference>
<comment type="caution">
    <text evidence="4">The sequence shown here is derived from an EMBL/GenBank/DDBJ whole genome shotgun (WGS) entry which is preliminary data.</text>
</comment>
<dbReference type="RefSeq" id="WP_042748657.1">
    <property type="nucleotide sequence ID" value="NZ_AZSI01000108.1"/>
</dbReference>
<gene>
    <name evidence="4" type="ORF">U725_02054</name>
</gene>
<dbReference type="AlphaFoldDB" id="A0A084A933"/>
<dbReference type="PANTHER" id="PTHR34297:SF3">
    <property type="entry name" value="ALKALINE SHOCK PROTEIN 23"/>
    <property type="match status" value="1"/>
</dbReference>
<dbReference type="Pfam" id="PF03780">
    <property type="entry name" value="Asp23"/>
    <property type="match status" value="1"/>
</dbReference>
<dbReference type="PANTHER" id="PTHR34297">
    <property type="entry name" value="HYPOTHETICAL CYTOSOLIC PROTEIN-RELATED"/>
    <property type="match status" value="1"/>
</dbReference>
<proteinExistence type="inferred from homology"/>
<evidence type="ECO:0000256" key="1">
    <source>
        <dbReference type="ARBA" id="ARBA00005721"/>
    </source>
</evidence>
<dbReference type="Proteomes" id="UP000028401">
    <property type="component" value="Unassembled WGS sequence"/>
</dbReference>
<dbReference type="PATRIC" id="fig|1415168.3.peg.2132"/>
<sequence>MVQENMKAFGTMAEKETPKTKETQPEIKGTLTYEDKVVQKIVGLALESVDGLLSVEGGFFSNLTGKLINTDDVTTGVDVEVGKTQVAVDLKVVTEYRKNVPDIYEKIKEVIRKEVAAMTELEVVEVNVTVTDIKTKEQQKEDDVSIQDRVNSAAQTTGKFTSEQVDKVKDKVKDKVEDNTDKEARVK</sequence>
<dbReference type="EMBL" id="AZSI01000108">
    <property type="protein sequence ID" value="KEY61812.1"/>
    <property type="molecule type" value="Genomic_DNA"/>
</dbReference>
<evidence type="ECO:0000313" key="5">
    <source>
        <dbReference type="Proteomes" id="UP000028401"/>
    </source>
</evidence>
<accession>A0A084A933</accession>
<organism evidence="4 5">
    <name type="scientific">Lactococcus cremoris subsp. cremoris GE214</name>
    <dbReference type="NCBI Taxonomy" id="1415168"/>
    <lineage>
        <taxon>Bacteria</taxon>
        <taxon>Bacillati</taxon>
        <taxon>Bacillota</taxon>
        <taxon>Bacilli</taxon>
        <taxon>Lactobacillales</taxon>
        <taxon>Streptococcaceae</taxon>
        <taxon>Lactococcus</taxon>
        <taxon>Lactococcus cremoris subsp. cremoris</taxon>
    </lineage>
</organism>
<feature type="region of interest" description="Disordered" evidence="3">
    <location>
        <begin position="1"/>
        <end position="27"/>
    </location>
</feature>
<protein>
    <recommendedName>
        <fullName evidence="2">Stress response regulator gls24 homolog</fullName>
    </recommendedName>
</protein>
<comment type="similarity">
    <text evidence="1">Belongs to the asp23 family.</text>
</comment>
<evidence type="ECO:0000256" key="2">
    <source>
        <dbReference type="ARBA" id="ARBA00039575"/>
    </source>
</evidence>
<evidence type="ECO:0000313" key="4">
    <source>
        <dbReference type="EMBL" id="KEY61812.1"/>
    </source>
</evidence>
<name>A0A084A933_LACLC</name>
<evidence type="ECO:0000256" key="3">
    <source>
        <dbReference type="SAM" id="MobiDB-lite"/>
    </source>
</evidence>
<feature type="compositionally biased region" description="Basic and acidic residues" evidence="3">
    <location>
        <begin position="13"/>
        <end position="25"/>
    </location>
</feature>